<sequence length="147" mass="16809">MSPQMVKCFKEDCWIEKEVTALVKGDIFVSKSTTYIARSATRILYGRPQIQAVVFDSGPNFLTFGEANMDYICMAMDYTCSPAHLFDDGTMMLCDFSDGNTNTYSPRLPRKQLNEFCKNHMDEYEAFFDQNEDALESGAIISLPKFW</sequence>
<proteinExistence type="predicted"/>
<gene>
    <name evidence="1" type="ORF">LDJ79_12640</name>
</gene>
<name>A0ABS7YMQ0_9VIBR</name>
<organism evidence="1 2">
    <name type="scientific">Vibrio tritonius</name>
    <dbReference type="NCBI Taxonomy" id="1435069"/>
    <lineage>
        <taxon>Bacteria</taxon>
        <taxon>Pseudomonadati</taxon>
        <taxon>Pseudomonadota</taxon>
        <taxon>Gammaproteobacteria</taxon>
        <taxon>Vibrionales</taxon>
        <taxon>Vibrionaceae</taxon>
        <taxon>Vibrio</taxon>
    </lineage>
</organism>
<keyword evidence="2" id="KW-1185">Reference proteome</keyword>
<dbReference type="EMBL" id="JAIWIU010000078">
    <property type="protein sequence ID" value="MCA2016965.1"/>
    <property type="molecule type" value="Genomic_DNA"/>
</dbReference>
<dbReference type="RefSeq" id="WP_225250816.1">
    <property type="nucleotide sequence ID" value="NZ_JAIWIU010000078.1"/>
</dbReference>
<evidence type="ECO:0000313" key="2">
    <source>
        <dbReference type="Proteomes" id="UP001199044"/>
    </source>
</evidence>
<dbReference type="Proteomes" id="UP001199044">
    <property type="component" value="Unassembled WGS sequence"/>
</dbReference>
<evidence type="ECO:0000313" key="1">
    <source>
        <dbReference type="EMBL" id="MCA2016965.1"/>
    </source>
</evidence>
<protein>
    <submittedName>
        <fullName evidence="1">Uncharacterized protein</fullName>
    </submittedName>
</protein>
<reference evidence="2" key="1">
    <citation type="submission" date="2023-07" db="EMBL/GenBank/DDBJ databases">
        <title>Molecular identification of indigenous halophilic bacteria isolated from red sea cost, biodegradation of synthetic dyes and assessment of degraded metabolite toxicity.</title>
        <authorList>
            <person name="Chaieb K."/>
            <person name="Altayb H.N."/>
        </authorList>
    </citation>
    <scope>NUCLEOTIDE SEQUENCE [LARGE SCALE GENOMIC DNA]</scope>
    <source>
        <strain evidence="2">K20</strain>
    </source>
</reference>
<comment type="caution">
    <text evidence="1">The sequence shown here is derived from an EMBL/GenBank/DDBJ whole genome shotgun (WGS) entry which is preliminary data.</text>
</comment>
<accession>A0ABS7YMQ0</accession>